<dbReference type="PRINTS" id="PR00304">
    <property type="entry name" value="TCOMPLEXTCP1"/>
</dbReference>
<name>A0A4D6H7R5_9EURY</name>
<accession>A0A4D6H7R5</accession>
<dbReference type="InterPro" id="IPR027413">
    <property type="entry name" value="GROEL-like_equatorial_sf"/>
</dbReference>
<organism evidence="7 8">
    <name type="scientific">Halobellus limi</name>
    <dbReference type="NCBI Taxonomy" id="699433"/>
    <lineage>
        <taxon>Archaea</taxon>
        <taxon>Methanobacteriati</taxon>
        <taxon>Methanobacteriota</taxon>
        <taxon>Stenosarchaea group</taxon>
        <taxon>Halobacteria</taxon>
        <taxon>Halobacteriales</taxon>
        <taxon>Haloferacaceae</taxon>
        <taxon>Halobellus</taxon>
    </lineage>
</organism>
<keyword evidence="3 5" id="KW-0067">ATP-binding</keyword>
<dbReference type="Gene3D" id="3.50.7.10">
    <property type="entry name" value="GroEL"/>
    <property type="match status" value="1"/>
</dbReference>
<dbReference type="Proteomes" id="UP000296733">
    <property type="component" value="Plasmid unnamed1"/>
</dbReference>
<dbReference type="SUPFAM" id="SSF48592">
    <property type="entry name" value="GroEL equatorial domain-like"/>
    <property type="match status" value="1"/>
</dbReference>
<evidence type="ECO:0000256" key="1">
    <source>
        <dbReference type="ARBA" id="ARBA00008020"/>
    </source>
</evidence>
<reference evidence="7 8" key="1">
    <citation type="journal article" date="2019" name="Nat. Commun.">
        <title>A new type of DNA phosphorothioation-based antiviral system in archaea.</title>
        <authorList>
            <person name="Xiong L."/>
            <person name="Liu S."/>
            <person name="Chen S."/>
            <person name="Xiao Y."/>
            <person name="Zhu B."/>
            <person name="Gao Y."/>
            <person name="Zhang Y."/>
            <person name="Chen B."/>
            <person name="Luo J."/>
            <person name="Deng Z."/>
            <person name="Chen X."/>
            <person name="Wang L."/>
            <person name="Chen S."/>
        </authorList>
    </citation>
    <scope>NUCLEOTIDE SEQUENCE [LARGE SCALE GENOMIC DNA]</scope>
    <source>
        <strain evidence="7 8">CGMCC 1.10331</strain>
        <plasmid evidence="7 8">unnamed1</plasmid>
    </source>
</reference>
<evidence type="ECO:0000313" key="8">
    <source>
        <dbReference type="Proteomes" id="UP000296733"/>
    </source>
</evidence>
<dbReference type="Gene3D" id="3.30.260.10">
    <property type="entry name" value="TCP-1-like chaperonin intermediate domain"/>
    <property type="match status" value="1"/>
</dbReference>
<protein>
    <submittedName>
        <fullName evidence="7">Thermosome</fullName>
    </submittedName>
</protein>
<dbReference type="InterPro" id="IPR017998">
    <property type="entry name" value="Chaperone_TCP-1"/>
</dbReference>
<dbReference type="Gene3D" id="1.10.560.10">
    <property type="entry name" value="GroEL-like equatorial domain"/>
    <property type="match status" value="1"/>
</dbReference>
<evidence type="ECO:0000256" key="2">
    <source>
        <dbReference type="ARBA" id="ARBA00022741"/>
    </source>
</evidence>
<dbReference type="SUPFAM" id="SSF54849">
    <property type="entry name" value="GroEL-intermediate domain like"/>
    <property type="match status" value="1"/>
</dbReference>
<dbReference type="EMBL" id="CP031312">
    <property type="protein sequence ID" value="QCC49067.1"/>
    <property type="molecule type" value="Genomic_DNA"/>
</dbReference>
<gene>
    <name evidence="7" type="ORF">DV707_15015</name>
</gene>
<sequence length="593" mass="64195">MYRGIEPVSMEPNPSAQSRRFPEEAESSIRFPHANITAVDAISDVFRSTVGPRSMDVLVLDTSAAGDSDDAGVAVDEYAVTGDGARLLQSLSVEHPVGELLERSIGPYRPGDTDIDGKDVFDGVGSKVVFASELLANSLGLLERGVHPQEIVSGYRSGLAVVEETLRSASVTPETDGRVSAADAARTALTGNDFGRMREELAELAATAAREIGEPNERSFDVTTVRHGSIRDSRLIEGTVLDRNTVVHREMPRRVEDANVLLLGGHDQGGLQDPDVVDDFEVQLESPDALGAFERTAANERRELVDRIVRVGADVVLTQMGINSHYQQLLADRGIMAIRRVHPRNLQRLSLATGATVVKHNDDVGPEHLGRCGTVVEREIEQRKHRRKHRRIVVFEGCTDPDSVTMLLCGTFGQLESQAPREVRKAVLAAAQSMRDGPSEGVVPGGGATETAIARRIRQEAQTRGSKSQLAMNEYAAALEGLVKTLVENAGLDPLATVTDLRTANRTNANVGVVLPDGEITDTLEAGVVDTAATKKEVYRSGTDLATSILRVDDALDATFEGKTVDTGEAIHREPAERHREYVEDADSRTIWE</sequence>
<evidence type="ECO:0000256" key="6">
    <source>
        <dbReference type="SAM" id="MobiDB-lite"/>
    </source>
</evidence>
<evidence type="ECO:0000256" key="4">
    <source>
        <dbReference type="ARBA" id="ARBA00023186"/>
    </source>
</evidence>
<dbReference type="InterPro" id="IPR002423">
    <property type="entry name" value="Cpn60/GroEL/TCP-1"/>
</dbReference>
<feature type="region of interest" description="Disordered" evidence="6">
    <location>
        <begin position="1"/>
        <end position="25"/>
    </location>
</feature>
<evidence type="ECO:0000313" key="7">
    <source>
        <dbReference type="EMBL" id="QCC49067.1"/>
    </source>
</evidence>
<evidence type="ECO:0000256" key="5">
    <source>
        <dbReference type="RuleBase" id="RU004187"/>
    </source>
</evidence>
<comment type="similarity">
    <text evidence="1 5">Belongs to the TCP-1 chaperonin family.</text>
</comment>
<dbReference type="Pfam" id="PF00118">
    <property type="entry name" value="Cpn60_TCP1"/>
    <property type="match status" value="1"/>
</dbReference>
<dbReference type="InterPro" id="IPR027409">
    <property type="entry name" value="GroEL-like_apical_dom_sf"/>
</dbReference>
<keyword evidence="7" id="KW-0614">Plasmid</keyword>
<dbReference type="GO" id="GO:0005524">
    <property type="term" value="F:ATP binding"/>
    <property type="evidence" value="ECO:0007669"/>
    <property type="project" value="UniProtKB-KW"/>
</dbReference>
<proteinExistence type="inferred from homology"/>
<keyword evidence="4 5" id="KW-0143">Chaperone</keyword>
<dbReference type="KEGG" id="hlm:DV707_15015"/>
<geneLocation type="plasmid" evidence="7">
    <name>unnamed1</name>
</geneLocation>
<keyword evidence="2 5" id="KW-0547">Nucleotide-binding</keyword>
<dbReference type="AlphaFoldDB" id="A0A4D6H7R5"/>
<dbReference type="InterPro" id="IPR027410">
    <property type="entry name" value="TCP-1-like_intermed_sf"/>
</dbReference>
<dbReference type="PANTHER" id="PTHR11353">
    <property type="entry name" value="CHAPERONIN"/>
    <property type="match status" value="1"/>
</dbReference>
<dbReference type="GO" id="GO:0140662">
    <property type="term" value="F:ATP-dependent protein folding chaperone"/>
    <property type="evidence" value="ECO:0007669"/>
    <property type="project" value="InterPro"/>
</dbReference>
<dbReference type="SUPFAM" id="SSF52029">
    <property type="entry name" value="GroEL apical domain-like"/>
    <property type="match status" value="1"/>
</dbReference>
<evidence type="ECO:0000256" key="3">
    <source>
        <dbReference type="ARBA" id="ARBA00022840"/>
    </source>
</evidence>